<evidence type="ECO:0000313" key="28">
    <source>
        <dbReference type="EMBL" id="AAL18258.1"/>
    </source>
</evidence>
<evidence type="ECO:0000256" key="7">
    <source>
        <dbReference type="ARBA" id="ARBA00022692"/>
    </source>
</evidence>
<feature type="domain" description="Retroviral envelope protein GP41-like" evidence="25">
    <location>
        <begin position="486"/>
        <end position="654"/>
    </location>
</feature>
<feature type="domain" description="Retro-transcribing virus envelope glycoprotein" evidence="26">
    <location>
        <begin position="115"/>
        <end position="283"/>
    </location>
</feature>
<evidence type="ECO:0000256" key="2">
    <source>
        <dbReference type="ARBA" id="ARBA00004563"/>
    </source>
</evidence>
<comment type="similarity">
    <text evidence="22">Belongs to the beta type-B retroviral envelope protein family. HERV class-II K(HML-2) env subfamily.</text>
</comment>
<dbReference type="RefSeq" id="YP_008603282.1">
    <property type="nucleotide sequence ID" value="NC_022518.1"/>
</dbReference>
<evidence type="ECO:0000256" key="16">
    <source>
        <dbReference type="ARBA" id="ARBA00023296"/>
    </source>
</evidence>
<keyword evidence="12 24" id="KW-1133">Transmembrane helix</keyword>
<dbReference type="InterPro" id="IPR051255">
    <property type="entry name" value="Retroviral_env_glycoprotein"/>
</dbReference>
<keyword evidence="4" id="KW-1003">Cell membrane</keyword>
<evidence type="ECO:0000259" key="26">
    <source>
        <dbReference type="Pfam" id="PF13804"/>
    </source>
</evidence>
<comment type="subcellular location">
    <subcellularLocation>
        <location evidence="1">Cell membrane</location>
        <topology evidence="1">Single-pass membrane protein</topology>
    </subcellularLocation>
    <subcellularLocation>
        <location evidence="3">Virion membrane</location>
        <topology evidence="3">Peripheral membrane protein</topology>
    </subcellularLocation>
    <subcellularLocation>
        <location evidence="2">Virion membrane</location>
        <topology evidence="2">Single-pass type I membrane protein</topology>
    </subcellularLocation>
</comment>
<feature type="region of interest" description="Disordered" evidence="23">
    <location>
        <begin position="1"/>
        <end position="47"/>
    </location>
</feature>
<dbReference type="InterPro" id="IPR059105">
    <property type="entry name" value="Rec21/ENK19"/>
</dbReference>
<keyword evidence="8" id="KW-0732">Signal</keyword>
<dbReference type="GO" id="GO:0005886">
    <property type="term" value="C:plasma membrane"/>
    <property type="evidence" value="ECO:0007669"/>
    <property type="project" value="UniProtKB-SubCell"/>
</dbReference>
<accession>A0AAQ5KSX1</accession>
<keyword evidence="6" id="KW-0165">Cleavage on pair of basic residues</keyword>
<dbReference type="GO" id="GO:0019031">
    <property type="term" value="C:viral envelope"/>
    <property type="evidence" value="ECO:0007669"/>
    <property type="project" value="UniProtKB-KW"/>
</dbReference>
<evidence type="ECO:0000256" key="10">
    <source>
        <dbReference type="ARBA" id="ARBA00022844"/>
    </source>
</evidence>
<evidence type="ECO:0000256" key="1">
    <source>
        <dbReference type="ARBA" id="ARBA00004162"/>
    </source>
</evidence>
<dbReference type="InterPro" id="IPR029104">
    <property type="entry name" value="HERV-K_env"/>
</dbReference>
<dbReference type="GeneID" id="17099689"/>
<keyword evidence="7 24" id="KW-0812">Transmembrane</keyword>
<evidence type="ECO:0000256" key="21">
    <source>
        <dbReference type="ARBA" id="ARBA00042950"/>
    </source>
</evidence>
<evidence type="ECO:0000256" key="9">
    <source>
        <dbReference type="ARBA" id="ARBA00022804"/>
    </source>
</evidence>
<dbReference type="Proteomes" id="UP000208091">
    <property type="component" value="Segment"/>
</dbReference>
<comment type="function">
    <text evidence="19">SU mediates receptor recognition.</text>
</comment>
<dbReference type="GO" id="GO:0055036">
    <property type="term" value="C:virion membrane"/>
    <property type="evidence" value="ECO:0007669"/>
    <property type="project" value="UniProtKB-SubCell"/>
</dbReference>
<evidence type="ECO:0000259" key="25">
    <source>
        <dbReference type="Pfam" id="PF00517"/>
    </source>
</evidence>
<dbReference type="PANTHER" id="PTHR34313:SF3">
    <property type="entry name" value="ENDOGENOUS RETROVIRUS GROUP K MEMBER 113 ENV POLYPROTEIN-RELATED"/>
    <property type="match status" value="1"/>
</dbReference>
<dbReference type="Pfam" id="PF15695">
    <property type="entry name" value="HERV-K_REC"/>
    <property type="match status" value="1"/>
</dbReference>
<dbReference type="CDD" id="cd09909">
    <property type="entry name" value="HIV-1-like_HR1-HR2"/>
    <property type="match status" value="1"/>
</dbReference>
<feature type="transmembrane region" description="Helical" evidence="24">
    <location>
        <begin position="466"/>
        <end position="491"/>
    </location>
</feature>
<evidence type="ECO:0000256" key="8">
    <source>
        <dbReference type="ARBA" id="ARBA00022729"/>
    </source>
</evidence>
<dbReference type="GO" id="GO:0046718">
    <property type="term" value="P:symbiont entry into host cell"/>
    <property type="evidence" value="ECO:0007669"/>
    <property type="project" value="UniProtKB-KW"/>
</dbReference>
<dbReference type="KEGG" id="vg:17099689"/>
<keyword evidence="13 24" id="KW-0472">Membrane</keyword>
<evidence type="ECO:0000256" key="13">
    <source>
        <dbReference type="ARBA" id="ARBA00023136"/>
    </source>
</evidence>
<keyword evidence="16" id="KW-1160">Virus entry into host cell</keyword>
<feature type="compositionally biased region" description="Basic residues" evidence="23">
    <location>
        <begin position="10"/>
        <end position="20"/>
    </location>
</feature>
<dbReference type="InterPro" id="IPR000328">
    <property type="entry name" value="GP41-like"/>
</dbReference>
<sequence length="699" mass="79195">MNPSEMQRKAPPRRRRHRNRAPLTHKMNKMVTSEEQMKLPSTKKAEPPTWAQLKKLTQLATKYLENTKVTQTPESMLLAALMIVSMVVSLPMPAGAAAANYTYWAYVPFPPLIRAVTWMDNPIEIYVNDSVWVPGPTDDCCPAKPEEEGMMINISIGYRYPPICLGRAPGCLMPAVQNWLVEVPTVSPISRFTYHMVSGMSLRPRVNYLQDFSYQRSLKFRPKGKPCPKEIPKESKNTEVLVWEECVANSAVILQNNEFGTLIDWAPRGQFYHNCSGQTQSCPSAQVSPAVDSDLTESLDKHKHKKLQSFYPWEWGEKGISTARPKIISPVSGPEHPELWRLTVASHHIRIWSGNQTLETRDRKPFYTIDLNSSLTVPLQSCVKPPYMLVVGNIVIKPDSQTITCENCRLLTCIDSTFNWQHRILLVRAREGVWIPVSMDRPWEASPSVHILTEVLKGVLNRSKRFIFTLIAVIMGLIAVTATAAVAGVALHSSVQSVNFVNDWQNNSTRLWNSQSSIDQKLANQINDLRQTVIWMGDRLMSLEHRFQLQCDWNTSDFCITPQIYNESEHHWDMVRCHLQGREDNLTLDISKLKEQIFEASKAHLNLVPGTEAIAGVADGLANLNTVTWVKTIGSTTIINLILILVCLFCLLLVYRCTQQLRRDSDHRERAMMTMVVLSKRKGGNVGKSKRDQIVTVSV</sequence>
<name>A0AAQ5KSX1_9RETR</name>
<evidence type="ECO:0000256" key="5">
    <source>
        <dbReference type="ARBA" id="ARBA00022581"/>
    </source>
</evidence>
<organism evidence="28">
    <name type="scientific">Human endogenous retrovirus K113</name>
    <dbReference type="NCBI Taxonomy" id="166122"/>
    <lineage>
        <taxon>Viruses</taxon>
        <taxon>Riboviria</taxon>
        <taxon>Pararnavirae</taxon>
        <taxon>Artverviricota</taxon>
        <taxon>Revtraviricetes</taxon>
        <taxon>Ortervirales</taxon>
        <taxon>Retroviridae</taxon>
        <taxon>Human endogenous retrovirus K</taxon>
    </lineage>
</organism>
<proteinExistence type="inferred from homology"/>
<keyword evidence="5" id="KW-0945">Host-virus interaction</keyword>
<dbReference type="GO" id="GO:0005198">
    <property type="term" value="F:structural molecule activity"/>
    <property type="evidence" value="ECO:0007669"/>
    <property type="project" value="InterPro"/>
</dbReference>
<evidence type="ECO:0000256" key="3">
    <source>
        <dbReference type="ARBA" id="ARBA00004650"/>
    </source>
</evidence>
<evidence type="ECO:0000256" key="15">
    <source>
        <dbReference type="ARBA" id="ARBA00023180"/>
    </source>
</evidence>
<evidence type="ECO:0000256" key="12">
    <source>
        <dbReference type="ARBA" id="ARBA00022989"/>
    </source>
</evidence>
<evidence type="ECO:0000256" key="23">
    <source>
        <dbReference type="SAM" id="MobiDB-lite"/>
    </source>
</evidence>
<evidence type="ECO:0000256" key="22">
    <source>
        <dbReference type="ARBA" id="ARBA00093783"/>
    </source>
</evidence>
<evidence type="ECO:0000256" key="20">
    <source>
        <dbReference type="ARBA" id="ARBA00038648"/>
    </source>
</evidence>
<keyword evidence="10" id="KW-0946">Virion</keyword>
<keyword evidence="14" id="KW-1015">Disulfide bond</keyword>
<dbReference type="GO" id="GO:0019062">
    <property type="term" value="P:virion attachment to host cell"/>
    <property type="evidence" value="ECO:0007669"/>
    <property type="project" value="UniProtKB-KW"/>
</dbReference>
<keyword evidence="9" id="KW-1161">Viral attachment to host cell</keyword>
<feature type="domain" description="Rec21/ENK19" evidence="27">
    <location>
        <begin position="19"/>
        <end position="105"/>
    </location>
</feature>
<dbReference type="PANTHER" id="PTHR34313">
    <property type="entry name" value="ENDOGENOUS RETROVIRUS GROUP K MEMBER 113 ENV POLYPROTEIN-RELATED"/>
    <property type="match status" value="1"/>
</dbReference>
<evidence type="ECO:0000256" key="17">
    <source>
        <dbReference type="ARBA" id="ARBA00029888"/>
    </source>
</evidence>
<keyword evidence="11" id="KW-0261">Viral envelope protein</keyword>
<dbReference type="Pfam" id="PF13804">
    <property type="entry name" value="HERV-K_env_2"/>
    <property type="match status" value="1"/>
</dbReference>
<evidence type="ECO:0000256" key="19">
    <source>
        <dbReference type="ARBA" id="ARBA00037718"/>
    </source>
</evidence>
<keyword evidence="15" id="KW-0325">Glycoprotein</keyword>
<evidence type="ECO:0000256" key="14">
    <source>
        <dbReference type="ARBA" id="ARBA00023157"/>
    </source>
</evidence>
<comment type="function">
    <text evidence="18">TM anchors the envelope heterodimer to the viral membrane through one transmembrane domain. The other hydrophobic domain, called fusion peptide, mediates fusion of the viral membrane with the target cell membrane.</text>
</comment>
<dbReference type="EMBL" id="AY037928">
    <property type="protein sequence ID" value="AAL18258.1"/>
    <property type="molecule type" value="Genomic_DNA"/>
</dbReference>
<evidence type="ECO:0000259" key="27">
    <source>
        <dbReference type="Pfam" id="PF15695"/>
    </source>
</evidence>
<comment type="subunit">
    <text evidence="20">The surface (SU) and transmembrane (TM) proteins form a heterodimer. SU and TM are attached by noncovalent interactions or by a labile interchain disulfide bond.</text>
</comment>
<evidence type="ECO:0000256" key="11">
    <source>
        <dbReference type="ARBA" id="ARBA00022879"/>
    </source>
</evidence>
<evidence type="ECO:0000256" key="24">
    <source>
        <dbReference type="SAM" id="Phobius"/>
    </source>
</evidence>
<protein>
    <recommendedName>
        <fullName evidence="17">Env polyprotein</fullName>
    </recommendedName>
    <alternativeName>
        <fullName evidence="21">Envelope polyprotein</fullName>
    </alternativeName>
</protein>
<feature type="transmembrane region" description="Helical" evidence="24">
    <location>
        <begin position="633"/>
        <end position="655"/>
    </location>
</feature>
<evidence type="ECO:0000256" key="6">
    <source>
        <dbReference type="ARBA" id="ARBA00022685"/>
    </source>
</evidence>
<reference evidence="28" key="1">
    <citation type="journal article" date="2001" name="Curr. Biol.">
        <title>Insertional polymorphisms of full-length endogenous retroviruses in humans.</title>
        <authorList>
            <person name="Turner G."/>
            <person name="Barbulescu M."/>
            <person name="Su M."/>
            <person name="Jensen-Seaman M.I."/>
            <person name="Kidd K.K."/>
            <person name="Lenz J."/>
        </authorList>
    </citation>
    <scope>NUCLEOTIDE SEQUENCE</scope>
</reference>
<evidence type="ECO:0000256" key="4">
    <source>
        <dbReference type="ARBA" id="ARBA00022475"/>
    </source>
</evidence>
<evidence type="ECO:0000256" key="18">
    <source>
        <dbReference type="ARBA" id="ARBA00037331"/>
    </source>
</evidence>
<dbReference type="Pfam" id="PF00517">
    <property type="entry name" value="GP41"/>
    <property type="match status" value="1"/>
</dbReference>